<dbReference type="NCBIfam" id="TIGR00901">
    <property type="entry name" value="2A0125"/>
    <property type="match status" value="1"/>
</dbReference>
<protein>
    <submittedName>
        <fullName evidence="9">MFS transporter</fullName>
    </submittedName>
</protein>
<dbReference type="Pfam" id="PF07690">
    <property type="entry name" value="MFS_1"/>
    <property type="match status" value="1"/>
</dbReference>
<dbReference type="Gene3D" id="1.20.1250.20">
    <property type="entry name" value="MFS general substrate transporter like domains"/>
    <property type="match status" value="1"/>
</dbReference>
<evidence type="ECO:0000256" key="2">
    <source>
        <dbReference type="ARBA" id="ARBA00008335"/>
    </source>
</evidence>
<evidence type="ECO:0000256" key="1">
    <source>
        <dbReference type="ARBA" id="ARBA00004141"/>
    </source>
</evidence>
<keyword evidence="6 8" id="KW-0472">Membrane</keyword>
<evidence type="ECO:0000256" key="4">
    <source>
        <dbReference type="ARBA" id="ARBA00022692"/>
    </source>
</evidence>
<feature type="transmembrane region" description="Helical" evidence="8">
    <location>
        <begin position="357"/>
        <end position="376"/>
    </location>
</feature>
<feature type="transmembrane region" description="Helical" evidence="8">
    <location>
        <begin position="50"/>
        <end position="76"/>
    </location>
</feature>
<accession>A0ABY4SIQ0</accession>
<evidence type="ECO:0000256" key="7">
    <source>
        <dbReference type="SAM" id="MobiDB-lite"/>
    </source>
</evidence>
<evidence type="ECO:0000256" key="3">
    <source>
        <dbReference type="ARBA" id="ARBA00022448"/>
    </source>
</evidence>
<dbReference type="Proteomes" id="UP001055429">
    <property type="component" value="Chromosome"/>
</dbReference>
<evidence type="ECO:0000256" key="8">
    <source>
        <dbReference type="SAM" id="Phobius"/>
    </source>
</evidence>
<dbReference type="InterPro" id="IPR004752">
    <property type="entry name" value="AmpG_permease/AT-1"/>
</dbReference>
<feature type="transmembrane region" description="Helical" evidence="8">
    <location>
        <begin position="122"/>
        <end position="140"/>
    </location>
</feature>
<organism evidence="9 10">
    <name type="scientific">Brevundimonas albigilva</name>
    <dbReference type="NCBI Taxonomy" id="1312364"/>
    <lineage>
        <taxon>Bacteria</taxon>
        <taxon>Pseudomonadati</taxon>
        <taxon>Pseudomonadota</taxon>
        <taxon>Alphaproteobacteria</taxon>
        <taxon>Caulobacterales</taxon>
        <taxon>Caulobacteraceae</taxon>
        <taxon>Brevundimonas</taxon>
    </lineage>
</organism>
<sequence length="474" mass="49647">MSNPGDAPSQTGRERRGAEGESTIPAPDLPPSTRHVGAMDVLKALGRPRVIITLLIGFGSGLPFMLVGNTLGLWLREYDVELAAIGFISWVGLAYSLKFLWAPLIDRLDVPLLGRLGRRRGWMVLAQGLVGLSLVAMALIGPQGGLVLLGVAALVTAFASATQDIVADAWRIESAENDEDQGLLTSAFQLGYRFAILAGNSLILFFAAGMGWNGAYALFGGFMAVVIAATLFAREPVDRRVAEEAVGGVSFLSPRGLFDAIVGPFLAFLKTHGSLALLMLAAISLYRLPDFVMGPMVGPFYVDLGLAKPVIASMRLSAGLIGTLIGISAAGLCAVGLGFNRTLLIGALVGPASNLGYMVLAMAGLSTPLFGGVLFVENFSEGFAGAALVAYMSSLTSIGYTATQYALLSSFYALLGKFLKGLSGAAVEALEPGRALMDAYAIFFAGTAAVGIPALVLCWILQHRHNRLKTATPS</sequence>
<dbReference type="RefSeq" id="WP_250201731.1">
    <property type="nucleotide sequence ID" value="NZ_CP097649.1"/>
</dbReference>
<dbReference type="InterPro" id="IPR011701">
    <property type="entry name" value="MFS"/>
</dbReference>
<keyword evidence="5 8" id="KW-1133">Transmembrane helix</keyword>
<reference evidence="9" key="1">
    <citation type="submission" date="2022-05" db="EMBL/GenBank/DDBJ databases">
        <title>Brevundimonas albigilva TT17 genome sequence.</title>
        <authorList>
            <person name="Lee K."/>
            <person name="Son H."/>
        </authorList>
    </citation>
    <scope>NUCLEOTIDE SEQUENCE</scope>
    <source>
        <strain evidence="9">TT17</strain>
    </source>
</reference>
<keyword evidence="4 8" id="KW-0812">Transmembrane</keyword>
<gene>
    <name evidence="9" type="ORF">M8231_13765</name>
</gene>
<keyword evidence="3" id="KW-0813">Transport</keyword>
<dbReference type="PANTHER" id="PTHR12778:SF10">
    <property type="entry name" value="MAJOR FACILITATOR SUPERFAMILY DOMAIN-CONTAINING PROTEIN 3"/>
    <property type="match status" value="1"/>
</dbReference>
<keyword evidence="10" id="KW-1185">Reference proteome</keyword>
<dbReference type="InterPro" id="IPR036259">
    <property type="entry name" value="MFS_trans_sf"/>
</dbReference>
<feature type="compositionally biased region" description="Polar residues" evidence="7">
    <location>
        <begin position="1"/>
        <end position="11"/>
    </location>
</feature>
<feature type="region of interest" description="Disordered" evidence="7">
    <location>
        <begin position="1"/>
        <end position="32"/>
    </location>
</feature>
<feature type="transmembrane region" description="Helical" evidence="8">
    <location>
        <begin position="190"/>
        <end position="208"/>
    </location>
</feature>
<evidence type="ECO:0000256" key="6">
    <source>
        <dbReference type="ARBA" id="ARBA00023136"/>
    </source>
</evidence>
<dbReference type="EMBL" id="CP097649">
    <property type="protein sequence ID" value="URI14862.1"/>
    <property type="molecule type" value="Genomic_DNA"/>
</dbReference>
<feature type="transmembrane region" description="Helical" evidence="8">
    <location>
        <begin position="146"/>
        <end position="170"/>
    </location>
</feature>
<dbReference type="PANTHER" id="PTHR12778">
    <property type="entry name" value="SOLUTE CARRIER FAMILY 33 ACETYL-COA TRANSPORTER -RELATED"/>
    <property type="match status" value="1"/>
</dbReference>
<feature type="transmembrane region" description="Helical" evidence="8">
    <location>
        <begin position="214"/>
        <end position="233"/>
    </location>
</feature>
<proteinExistence type="inferred from homology"/>
<dbReference type="SUPFAM" id="SSF103473">
    <property type="entry name" value="MFS general substrate transporter"/>
    <property type="match status" value="1"/>
</dbReference>
<feature type="transmembrane region" description="Helical" evidence="8">
    <location>
        <begin position="82"/>
        <end position="101"/>
    </location>
</feature>
<comment type="subcellular location">
    <subcellularLocation>
        <location evidence="1">Membrane</location>
        <topology evidence="1">Multi-pass membrane protein</topology>
    </subcellularLocation>
</comment>
<feature type="transmembrane region" description="Helical" evidence="8">
    <location>
        <begin position="388"/>
        <end position="415"/>
    </location>
</feature>
<comment type="similarity">
    <text evidence="2">Belongs to the major facilitator superfamily.</text>
</comment>
<evidence type="ECO:0000313" key="10">
    <source>
        <dbReference type="Proteomes" id="UP001055429"/>
    </source>
</evidence>
<feature type="transmembrane region" description="Helical" evidence="8">
    <location>
        <begin position="439"/>
        <end position="461"/>
    </location>
</feature>
<name>A0ABY4SIQ0_9CAUL</name>
<evidence type="ECO:0000313" key="9">
    <source>
        <dbReference type="EMBL" id="URI14862.1"/>
    </source>
</evidence>
<feature type="transmembrane region" description="Helical" evidence="8">
    <location>
        <begin position="314"/>
        <end position="337"/>
    </location>
</feature>
<evidence type="ECO:0000256" key="5">
    <source>
        <dbReference type="ARBA" id="ARBA00022989"/>
    </source>
</evidence>